<protein>
    <submittedName>
        <fullName evidence="2">Uncharacterized protein</fullName>
    </submittedName>
</protein>
<sequence>MPCNAPSQMNNSNTPSFPDLLLPFGSSKSVTAYHVSHNSYCIFVFDPAITTTTTTTTTITITTTAAAAAAATVENARPCALFGSPEAPPGEVPGSFKARSSRRGGVEVSGGFPGDGEPHVAIDDAAAAAPSLPPPTTPPRKRRRGLRGRAIVLFSP</sequence>
<proteinExistence type="predicted"/>
<name>A0A2T4GVF4_FUSCU</name>
<comment type="caution">
    <text evidence="2">The sequence shown here is derived from an EMBL/GenBank/DDBJ whole genome shotgun (WGS) entry which is preliminary data.</text>
</comment>
<evidence type="ECO:0000313" key="2">
    <source>
        <dbReference type="EMBL" id="PTD07532.1"/>
    </source>
</evidence>
<dbReference type="Proteomes" id="UP000241587">
    <property type="component" value="Unassembled WGS sequence"/>
</dbReference>
<organism evidence="2 3">
    <name type="scientific">Fusarium culmorum</name>
    <dbReference type="NCBI Taxonomy" id="5516"/>
    <lineage>
        <taxon>Eukaryota</taxon>
        <taxon>Fungi</taxon>
        <taxon>Dikarya</taxon>
        <taxon>Ascomycota</taxon>
        <taxon>Pezizomycotina</taxon>
        <taxon>Sordariomycetes</taxon>
        <taxon>Hypocreomycetidae</taxon>
        <taxon>Hypocreales</taxon>
        <taxon>Nectriaceae</taxon>
        <taxon>Fusarium</taxon>
    </lineage>
</organism>
<evidence type="ECO:0000313" key="3">
    <source>
        <dbReference type="Proteomes" id="UP000241587"/>
    </source>
</evidence>
<reference evidence="2 3" key="1">
    <citation type="submission" date="2018-02" db="EMBL/GenBank/DDBJ databases">
        <title>Fusarium culmorum secondary metabolites in fungal-bacterial-plant interactions.</title>
        <authorList>
            <person name="Schmidt R."/>
        </authorList>
    </citation>
    <scope>NUCLEOTIDE SEQUENCE [LARGE SCALE GENOMIC DNA]</scope>
    <source>
        <strain evidence="2 3">PV</strain>
    </source>
</reference>
<dbReference type="EMBL" id="PVEM01000006">
    <property type="protein sequence ID" value="PTD07532.1"/>
    <property type="molecule type" value="Genomic_DNA"/>
</dbReference>
<feature type="region of interest" description="Disordered" evidence="1">
    <location>
        <begin position="84"/>
        <end position="147"/>
    </location>
</feature>
<keyword evidence="3" id="KW-1185">Reference proteome</keyword>
<dbReference type="AlphaFoldDB" id="A0A2T4GVF4"/>
<evidence type="ECO:0000256" key="1">
    <source>
        <dbReference type="SAM" id="MobiDB-lite"/>
    </source>
</evidence>
<accession>A0A2T4GVF4</accession>
<gene>
    <name evidence="2" type="ORF">FCULG_00006624</name>
</gene>